<evidence type="ECO:0000259" key="2">
    <source>
        <dbReference type="PROSITE" id="PS50033"/>
    </source>
</evidence>
<proteinExistence type="predicted"/>
<dbReference type="SUPFAM" id="SSF54236">
    <property type="entry name" value="Ubiquitin-like"/>
    <property type="match status" value="1"/>
</dbReference>
<dbReference type="RefSeq" id="XP_049181227.1">
    <property type="nucleotide sequence ID" value="XM_049322630.1"/>
</dbReference>
<dbReference type="GO" id="GO:0036503">
    <property type="term" value="P:ERAD pathway"/>
    <property type="evidence" value="ECO:0007669"/>
    <property type="project" value="TreeGrafter"/>
</dbReference>
<dbReference type="Pfam" id="PF00789">
    <property type="entry name" value="UBX"/>
    <property type="match status" value="1"/>
</dbReference>
<evidence type="ECO:0000313" key="3">
    <source>
        <dbReference type="EMBL" id="KAI3405482.2"/>
    </source>
</evidence>
<keyword evidence="4" id="KW-1185">Reference proteome</keyword>
<evidence type="ECO:0000256" key="1">
    <source>
        <dbReference type="SAM" id="MobiDB-lite"/>
    </source>
</evidence>
<dbReference type="InterPro" id="IPR001012">
    <property type="entry name" value="UBX_dom"/>
</dbReference>
<evidence type="ECO:0000313" key="4">
    <source>
        <dbReference type="Proteomes" id="UP001202479"/>
    </source>
</evidence>
<feature type="compositionally biased region" description="Acidic residues" evidence="1">
    <location>
        <begin position="521"/>
        <end position="534"/>
    </location>
</feature>
<reference evidence="3" key="1">
    <citation type="journal article" date="2022" name="DNA Res.">
        <title>Genome analysis of five recently described species of the CUG-Ser clade uncovers Candida theae as a new hybrid lineage with pathogenic potential in the Candida parapsilosis species complex.</title>
        <authorList>
            <person name="Mixao V."/>
            <person name="Del Olmo V."/>
            <person name="Hegedusova E."/>
            <person name="Saus E."/>
            <person name="Pryszcz L."/>
            <person name="Cillingova A."/>
            <person name="Nosek J."/>
            <person name="Gabaldon T."/>
        </authorList>
    </citation>
    <scope>NUCLEOTIDE SEQUENCE</scope>
    <source>
        <strain evidence="3">CBS 10844</strain>
    </source>
</reference>
<dbReference type="GO" id="GO:0043130">
    <property type="term" value="F:ubiquitin binding"/>
    <property type="evidence" value="ECO:0007669"/>
    <property type="project" value="TreeGrafter"/>
</dbReference>
<dbReference type="GO" id="GO:0005783">
    <property type="term" value="C:endoplasmic reticulum"/>
    <property type="evidence" value="ECO:0007669"/>
    <property type="project" value="TreeGrafter"/>
</dbReference>
<organism evidence="3 4">
    <name type="scientific">Candida oxycetoniae</name>
    <dbReference type="NCBI Taxonomy" id="497107"/>
    <lineage>
        <taxon>Eukaryota</taxon>
        <taxon>Fungi</taxon>
        <taxon>Dikarya</taxon>
        <taxon>Ascomycota</taxon>
        <taxon>Saccharomycotina</taxon>
        <taxon>Pichiomycetes</taxon>
        <taxon>Debaryomycetaceae</taxon>
        <taxon>Candida/Lodderomyces clade</taxon>
        <taxon>Candida</taxon>
    </lineage>
</organism>
<dbReference type="Proteomes" id="UP001202479">
    <property type="component" value="Unassembled WGS sequence"/>
</dbReference>
<dbReference type="Pfam" id="PF14555">
    <property type="entry name" value="UBA_4"/>
    <property type="match status" value="1"/>
</dbReference>
<feature type="region of interest" description="Disordered" evidence="1">
    <location>
        <begin position="64"/>
        <end position="86"/>
    </location>
</feature>
<accession>A0AAI9WYN2</accession>
<dbReference type="PANTHER" id="PTHR23322:SF1">
    <property type="entry name" value="FAS-ASSOCIATED FACTOR 2"/>
    <property type="match status" value="1"/>
</dbReference>
<dbReference type="Gene3D" id="3.10.20.90">
    <property type="entry name" value="Phosphatidylinositol 3-kinase Catalytic Subunit, Chain A, domain 1"/>
    <property type="match status" value="1"/>
</dbReference>
<name>A0AAI9WYN2_9ASCO</name>
<dbReference type="PANTHER" id="PTHR23322">
    <property type="entry name" value="FAS-ASSOCIATED PROTEIN"/>
    <property type="match status" value="1"/>
</dbReference>
<dbReference type="EMBL" id="JAHUZD010000028">
    <property type="protein sequence ID" value="KAI3405482.2"/>
    <property type="molecule type" value="Genomic_DNA"/>
</dbReference>
<dbReference type="InterPro" id="IPR050730">
    <property type="entry name" value="UBX_domain-protein"/>
</dbReference>
<dbReference type="GeneID" id="73379117"/>
<comment type="caution">
    <text evidence="3">The sequence shown here is derived from an EMBL/GenBank/DDBJ whole genome shotgun (WGS) entry which is preliminary data.</text>
</comment>
<protein>
    <recommendedName>
        <fullName evidence="2">UBX domain-containing protein</fullName>
    </recommendedName>
</protein>
<dbReference type="CDD" id="cd14273">
    <property type="entry name" value="UBA_TAP-C_like"/>
    <property type="match status" value="1"/>
</dbReference>
<gene>
    <name evidence="3" type="ORF">KGF56_001500</name>
</gene>
<dbReference type="PROSITE" id="PS50033">
    <property type="entry name" value="UBX"/>
    <property type="match status" value="1"/>
</dbReference>
<sequence length="597" mass="69136">MTDLDHQDQDIFDQFVNVTGIANSDDEAKDKVRRLLTIHDYNLNNAVSTYFDTGFSSVEAASSSAASSSSSPPSPPSLSSHATSTAVDYREVENDSIEQLTHRSVSRSSTREMVNLQNQMMMTSLIPRLPKAPQISTRWQLDVGIHSSFIRDREKSMLAEKEKEKEKEKGKGKEIREVRNSSILSTLCFILLLIPKNVLSMLITSIKFFFGFGGYDINNNNSNSIFRSSAQFNYENFDPDYSYIRNNNEWEKYALHESGFNEVHSVCQAEYDWLLVMLVNDSQECEQFVQCLLGDGAFNRLFNKDHGVYKETKLFIGNPVHSPEAFEIAKTYKVRKLPYVMLIAQVSPSHDIMPSMSIVYKLNISKQFIKEEEELNTTVSKMTKHLSKLCDKFNPQLVSARFDKQEMDLSRMIRQQQDDAYSQSLVQDQLKKRQRENELKAQQEAENLKSIRRWLLLDLFKSGFLQKVGNEEEENKLRVAIKLPDGRRLVESFKKSITTLDFYIFIELKMFVEELKVGDTLPEEEEEEEEEEEKKEDNIPKEMKERFANVHDYYMQCDFNFEILQPYPRKLIEKDAGLTIGEASDFFKGANFLVEYK</sequence>
<feature type="region of interest" description="Disordered" evidence="1">
    <location>
        <begin position="519"/>
        <end position="541"/>
    </location>
</feature>
<dbReference type="InterPro" id="IPR029071">
    <property type="entry name" value="Ubiquitin-like_domsf"/>
</dbReference>
<feature type="domain" description="UBX" evidence="2">
    <location>
        <begin position="472"/>
        <end position="507"/>
    </location>
</feature>
<dbReference type="AlphaFoldDB" id="A0AAI9WYN2"/>